<dbReference type="GO" id="GO:0008381">
    <property type="term" value="F:mechanosensitive monoatomic ion channel activity"/>
    <property type="evidence" value="ECO:0007669"/>
    <property type="project" value="TreeGrafter"/>
</dbReference>
<feature type="transmembrane region" description="Helical" evidence="6">
    <location>
        <begin position="47"/>
        <end position="69"/>
    </location>
</feature>
<feature type="compositionally biased region" description="Pro residues" evidence="7">
    <location>
        <begin position="647"/>
        <end position="672"/>
    </location>
</feature>
<dbReference type="GO" id="GO:0005245">
    <property type="term" value="F:voltage-gated calcium channel activity"/>
    <property type="evidence" value="ECO:0007669"/>
    <property type="project" value="TreeGrafter"/>
</dbReference>
<dbReference type="GeneID" id="117353903"/>
<feature type="domain" description="TMC" evidence="8">
    <location>
        <begin position="362"/>
        <end position="477"/>
    </location>
</feature>
<evidence type="ECO:0000256" key="6">
    <source>
        <dbReference type="RuleBase" id="RU310713"/>
    </source>
</evidence>
<feature type="transmembrane region" description="Helical" evidence="6">
    <location>
        <begin position="128"/>
        <end position="146"/>
    </location>
</feature>
<dbReference type="Proteomes" id="UP000515159">
    <property type="component" value="Chromosome 2"/>
</dbReference>
<evidence type="ECO:0000313" key="9">
    <source>
        <dbReference type="Proteomes" id="UP000515159"/>
    </source>
</evidence>
<sequence length="683" mass="77714">MMMKKWIKFKRDFENFKTACIPWEIKIKEVESHFGSSVASYFVFLRWMYGVNLVLFGLIVGLVVIPEILMGMPYGSMPRKTVPRSEEKRAMDFSVLWDFEGYAKYSALFYGYYNNQRSIGWLKYRQPLSYFLVGIGVFGYSLMVVIRTMAAGVNESTGDSDDATYNFSWKMFTSWDYLVGNPETADNKFASITTSFRESIVDEEESNKDENIHLTRFLRVLANFLITCCLAGSGYLIYFVVKRSQTFAKMENIGWYERNEVEIVMSLLGMFCPPLFETIANLEDYHPRIALKWQLGRIFALFLGNLYTFLLALMDDVNEKLIEEDSIKNLTYWTLFNYYNSSALNGSTPPPLHPADVPRGPCWETNVGVEFVRLTVSDILVTYVTILVGDFLRACFVRFMNYCWCWDLEAGFPSYGEFDISGNVLGLVFNQGMIWMGSFYAPGLIGINVLRLLTSMYFQCWAVMCTNVPHERVFKASKSNNFYMGLLLLILFLSMLPVVYTIMSLPPSFDCGPFSGKNRMFDVLQETIQNDFPPFIGTILTSVANPGLIISAILLMVLAIYYLNAVSKAFEQANLDLRKKMKMQREEEKNKRNNTGEVSSVMKDLEDLLPLKARNGNNLKPPERGSEKKKDEKNIVTAASGKGPAMAQPPPRIAVTQPPLPRAPLPGPPRRPLPGTGRGQPQH</sequence>
<evidence type="ECO:0000256" key="2">
    <source>
        <dbReference type="ARBA" id="ARBA00006510"/>
    </source>
</evidence>
<keyword evidence="5 6" id="KW-0472">Membrane</keyword>
<dbReference type="InterPro" id="IPR012496">
    <property type="entry name" value="TMC_dom"/>
</dbReference>
<dbReference type="InterPro" id="IPR038900">
    <property type="entry name" value="TMC"/>
</dbReference>
<organism evidence="9 10">
    <name type="scientific">Geotrypetes seraphini</name>
    <name type="common">Gaboon caecilian</name>
    <name type="synonym">Caecilia seraphini</name>
    <dbReference type="NCBI Taxonomy" id="260995"/>
    <lineage>
        <taxon>Eukaryota</taxon>
        <taxon>Metazoa</taxon>
        <taxon>Chordata</taxon>
        <taxon>Craniata</taxon>
        <taxon>Vertebrata</taxon>
        <taxon>Euteleostomi</taxon>
        <taxon>Amphibia</taxon>
        <taxon>Gymnophiona</taxon>
        <taxon>Geotrypetes</taxon>
    </lineage>
</organism>
<feature type="transmembrane region" description="Helical" evidence="6">
    <location>
        <begin position="433"/>
        <end position="454"/>
    </location>
</feature>
<gene>
    <name evidence="10" type="primary">TMC2</name>
</gene>
<dbReference type="CTD" id="117532"/>
<evidence type="ECO:0000256" key="7">
    <source>
        <dbReference type="SAM" id="MobiDB-lite"/>
    </source>
</evidence>
<feature type="region of interest" description="Disordered" evidence="7">
    <location>
        <begin position="609"/>
        <end position="683"/>
    </location>
</feature>
<dbReference type="GO" id="GO:0060005">
    <property type="term" value="P:vestibular reflex"/>
    <property type="evidence" value="ECO:0007669"/>
    <property type="project" value="TreeGrafter"/>
</dbReference>
<dbReference type="PANTHER" id="PTHR23302:SF17">
    <property type="entry name" value="TRANSMEMBRANE CHANNEL-LIKE PROTEIN 2"/>
    <property type="match status" value="1"/>
</dbReference>
<reference evidence="10" key="1">
    <citation type="submission" date="2025-08" db="UniProtKB">
        <authorList>
            <consortium name="RefSeq"/>
        </authorList>
    </citation>
    <scope>IDENTIFICATION</scope>
</reference>
<evidence type="ECO:0000256" key="1">
    <source>
        <dbReference type="ARBA" id="ARBA00004141"/>
    </source>
</evidence>
<dbReference type="FunCoup" id="A0A6P8PQX6">
    <property type="interactions" value="2"/>
</dbReference>
<evidence type="ECO:0000256" key="5">
    <source>
        <dbReference type="ARBA" id="ARBA00023136"/>
    </source>
</evidence>
<comment type="subcellular location">
    <subcellularLocation>
        <location evidence="1 6">Membrane</location>
        <topology evidence="1 6">Multi-pass membrane protein</topology>
    </subcellularLocation>
</comment>
<proteinExistence type="inferred from homology"/>
<name>A0A6P8PQX6_GEOSA</name>
<dbReference type="Pfam" id="PF07810">
    <property type="entry name" value="TMC"/>
    <property type="match status" value="1"/>
</dbReference>
<keyword evidence="3 6" id="KW-0812">Transmembrane</keyword>
<dbReference type="GO" id="GO:0050910">
    <property type="term" value="P:detection of mechanical stimulus involved in sensory perception of sound"/>
    <property type="evidence" value="ECO:0007669"/>
    <property type="project" value="TreeGrafter"/>
</dbReference>
<feature type="compositionally biased region" description="Low complexity" evidence="7">
    <location>
        <begin position="673"/>
        <end position="683"/>
    </location>
</feature>
<protein>
    <recommendedName>
        <fullName evidence="6">Transmembrane channel-like protein</fullName>
    </recommendedName>
</protein>
<comment type="similarity">
    <text evidence="2 6">Belongs to the TMC family.</text>
</comment>
<dbReference type="PANTHER" id="PTHR23302">
    <property type="entry name" value="TRANSMEMBRANE CHANNEL-RELATED"/>
    <property type="match status" value="1"/>
</dbReference>
<dbReference type="KEGG" id="gsh:117353903"/>
<dbReference type="AlphaFoldDB" id="A0A6P8PQX6"/>
<feature type="compositionally biased region" description="Basic and acidic residues" evidence="7">
    <location>
        <begin position="621"/>
        <end position="634"/>
    </location>
</feature>
<accession>A0A6P8PQX6</accession>
<evidence type="ECO:0000313" key="10">
    <source>
        <dbReference type="RefSeq" id="XP_033786304.1"/>
    </source>
</evidence>
<dbReference type="InParanoid" id="A0A6P8PQX6"/>
<feature type="transmembrane region" description="Helical" evidence="6">
    <location>
        <begin position="543"/>
        <end position="563"/>
    </location>
</feature>
<dbReference type="RefSeq" id="XP_033786304.1">
    <property type="nucleotide sequence ID" value="XM_033930413.1"/>
</dbReference>
<evidence type="ECO:0000259" key="8">
    <source>
        <dbReference type="Pfam" id="PF07810"/>
    </source>
</evidence>
<keyword evidence="4 6" id="KW-1133">Transmembrane helix</keyword>
<feature type="transmembrane region" description="Helical" evidence="6">
    <location>
        <begin position="220"/>
        <end position="241"/>
    </location>
</feature>
<dbReference type="GO" id="GO:0005886">
    <property type="term" value="C:plasma membrane"/>
    <property type="evidence" value="ECO:0007669"/>
    <property type="project" value="InterPro"/>
</dbReference>
<feature type="transmembrane region" description="Helical" evidence="6">
    <location>
        <begin position="482"/>
        <end position="503"/>
    </location>
</feature>
<evidence type="ECO:0000256" key="3">
    <source>
        <dbReference type="ARBA" id="ARBA00022692"/>
    </source>
</evidence>
<feature type="transmembrane region" description="Helical" evidence="6">
    <location>
        <begin position="294"/>
        <end position="314"/>
    </location>
</feature>
<keyword evidence="9" id="KW-1185">Reference proteome</keyword>
<evidence type="ECO:0000256" key="4">
    <source>
        <dbReference type="ARBA" id="ARBA00022989"/>
    </source>
</evidence>
<dbReference type="OrthoDB" id="5831905at2759"/>